<dbReference type="GO" id="GO:0008199">
    <property type="term" value="F:ferric iron binding"/>
    <property type="evidence" value="ECO:0007669"/>
    <property type="project" value="InterPro"/>
</dbReference>
<dbReference type="RefSeq" id="WP_106704266.1">
    <property type="nucleotide sequence ID" value="NZ_CP027666.1"/>
</dbReference>
<accession>A0A2S0MIL5</accession>
<evidence type="ECO:0000256" key="2">
    <source>
        <dbReference type="ARBA" id="ARBA00022723"/>
    </source>
</evidence>
<sequence length="111" mass="12408">MTELEYLDRAEALLATVETECDRINESGQTDIDNQRVGGMVTLVFDDRSQIVVNLQKPLLEVWLAARSGGYHYRWQDGAWRDTKTGEEFYVRLSLSASEHAGVPLSFGAAA</sequence>
<dbReference type="InterPro" id="IPR036524">
    <property type="entry name" value="Frataxin/CyaY_sf"/>
</dbReference>
<evidence type="ECO:0000256" key="1">
    <source>
        <dbReference type="ARBA" id="ARBA00008183"/>
    </source>
</evidence>
<name>A0A2S0MIL5_9BURK</name>
<reference evidence="5 6" key="1">
    <citation type="submission" date="2018-03" db="EMBL/GenBank/DDBJ databases">
        <title>Genome sequencing of Ottowia sp.</title>
        <authorList>
            <person name="Kim S.-J."/>
            <person name="Heo J."/>
            <person name="Kwon S.-W."/>
        </authorList>
    </citation>
    <scope>NUCLEOTIDE SEQUENCE [LARGE SCALE GENOMIC DNA]</scope>
    <source>
        <strain evidence="5 6">KADR8-3</strain>
    </source>
</reference>
<dbReference type="Proteomes" id="UP000239709">
    <property type="component" value="Chromosome"/>
</dbReference>
<dbReference type="InterPro" id="IPR020895">
    <property type="entry name" value="Frataxin_CS"/>
</dbReference>
<evidence type="ECO:0000313" key="5">
    <source>
        <dbReference type="EMBL" id="AVO35720.1"/>
    </source>
</evidence>
<gene>
    <name evidence="4" type="primary">cyaY</name>
    <name evidence="5" type="ORF">C6570_16940</name>
</gene>
<dbReference type="HAMAP" id="MF_00142">
    <property type="entry name" value="CyaY"/>
    <property type="match status" value="1"/>
</dbReference>
<keyword evidence="3 4" id="KW-0408">Iron</keyword>
<dbReference type="GO" id="GO:0016226">
    <property type="term" value="P:iron-sulfur cluster assembly"/>
    <property type="evidence" value="ECO:0007669"/>
    <property type="project" value="UniProtKB-UniRule"/>
</dbReference>
<dbReference type="GO" id="GO:0005737">
    <property type="term" value="C:cytoplasm"/>
    <property type="evidence" value="ECO:0007669"/>
    <property type="project" value="UniProtKB-ARBA"/>
</dbReference>
<keyword evidence="2 4" id="KW-0479">Metal-binding</keyword>
<dbReference type="Pfam" id="PF01491">
    <property type="entry name" value="Frataxin_Cyay"/>
    <property type="match status" value="1"/>
</dbReference>
<protein>
    <recommendedName>
        <fullName evidence="4">Iron-sulfur cluster assembly protein CyaY</fullName>
    </recommendedName>
</protein>
<dbReference type="InterPro" id="IPR002908">
    <property type="entry name" value="Frataxin/CyaY"/>
</dbReference>
<dbReference type="Gene3D" id="3.30.920.10">
    <property type="entry name" value="Frataxin/CyaY"/>
    <property type="match status" value="1"/>
</dbReference>
<comment type="similarity">
    <text evidence="1 4">Belongs to the frataxin family.</text>
</comment>
<evidence type="ECO:0000313" key="6">
    <source>
        <dbReference type="Proteomes" id="UP000239709"/>
    </source>
</evidence>
<dbReference type="SUPFAM" id="SSF55387">
    <property type="entry name" value="Frataxin/Nqo15-like"/>
    <property type="match status" value="1"/>
</dbReference>
<dbReference type="SMART" id="SM01219">
    <property type="entry name" value="Frataxin_Cyay"/>
    <property type="match status" value="1"/>
</dbReference>
<dbReference type="EMBL" id="CP027666">
    <property type="protein sequence ID" value="AVO35720.1"/>
    <property type="molecule type" value="Genomic_DNA"/>
</dbReference>
<dbReference type="KEGG" id="otk:C6570_16940"/>
<evidence type="ECO:0000256" key="4">
    <source>
        <dbReference type="HAMAP-Rule" id="MF_00142"/>
    </source>
</evidence>
<evidence type="ECO:0000256" key="3">
    <source>
        <dbReference type="ARBA" id="ARBA00023004"/>
    </source>
</evidence>
<dbReference type="NCBIfam" id="TIGR03421">
    <property type="entry name" value="FeS_CyaY"/>
    <property type="match status" value="1"/>
</dbReference>
<dbReference type="AlphaFoldDB" id="A0A2S0MIL5"/>
<keyword evidence="6" id="KW-1185">Reference proteome</keyword>
<organism evidence="5 6">
    <name type="scientific">Ottowia oryzae</name>
    <dbReference type="NCBI Taxonomy" id="2109914"/>
    <lineage>
        <taxon>Bacteria</taxon>
        <taxon>Pseudomonadati</taxon>
        <taxon>Pseudomonadota</taxon>
        <taxon>Betaproteobacteria</taxon>
        <taxon>Burkholderiales</taxon>
        <taxon>Comamonadaceae</taxon>
        <taxon>Ottowia</taxon>
    </lineage>
</organism>
<dbReference type="PROSITE" id="PS50810">
    <property type="entry name" value="FRATAXIN_2"/>
    <property type="match status" value="1"/>
</dbReference>
<dbReference type="OrthoDB" id="285675at2"/>
<comment type="function">
    <text evidence="4">Involved in iron-sulfur (Fe-S) cluster assembly. May act as a regulator of Fe-S biogenesis.</text>
</comment>
<dbReference type="PROSITE" id="PS01344">
    <property type="entry name" value="FRATAXIN_1"/>
    <property type="match status" value="1"/>
</dbReference>
<proteinExistence type="inferred from homology"/>
<dbReference type="InterPro" id="IPR047584">
    <property type="entry name" value="CyaY"/>
</dbReference>